<evidence type="ECO:0000313" key="2">
    <source>
        <dbReference type="Proteomes" id="UP001059041"/>
    </source>
</evidence>
<reference evidence="1" key="1">
    <citation type="submission" date="2021-02" db="EMBL/GenBank/DDBJ databases">
        <title>Comparative genomics reveals that relaxation of natural selection precedes convergent phenotypic evolution of cavefish.</title>
        <authorList>
            <person name="Peng Z."/>
        </authorList>
    </citation>
    <scope>NUCLEOTIDE SEQUENCE</scope>
    <source>
        <tissue evidence="1">Muscle</tissue>
    </source>
</reference>
<accession>A0A9W7WUJ5</accession>
<protein>
    <submittedName>
        <fullName evidence="1">Uncharacterized protein</fullName>
    </submittedName>
</protein>
<organism evidence="1 2">
    <name type="scientific">Triplophysa rosa</name>
    <name type="common">Cave loach</name>
    <dbReference type="NCBI Taxonomy" id="992332"/>
    <lineage>
        <taxon>Eukaryota</taxon>
        <taxon>Metazoa</taxon>
        <taxon>Chordata</taxon>
        <taxon>Craniata</taxon>
        <taxon>Vertebrata</taxon>
        <taxon>Euteleostomi</taxon>
        <taxon>Actinopterygii</taxon>
        <taxon>Neopterygii</taxon>
        <taxon>Teleostei</taxon>
        <taxon>Ostariophysi</taxon>
        <taxon>Cypriniformes</taxon>
        <taxon>Nemacheilidae</taxon>
        <taxon>Triplophysa</taxon>
    </lineage>
</organism>
<dbReference type="AlphaFoldDB" id="A0A9W7WUJ5"/>
<name>A0A9W7WUJ5_TRIRA</name>
<dbReference type="Proteomes" id="UP001059041">
    <property type="component" value="Linkage Group LG6"/>
</dbReference>
<proteinExistence type="predicted"/>
<keyword evidence="2" id="KW-1185">Reference proteome</keyword>
<dbReference type="EMBL" id="JAFHDT010000006">
    <property type="protein sequence ID" value="KAI7808471.1"/>
    <property type="molecule type" value="Genomic_DNA"/>
</dbReference>
<comment type="caution">
    <text evidence="1">The sequence shown here is derived from an EMBL/GenBank/DDBJ whole genome shotgun (WGS) entry which is preliminary data.</text>
</comment>
<evidence type="ECO:0000313" key="1">
    <source>
        <dbReference type="EMBL" id="KAI7808471.1"/>
    </source>
</evidence>
<gene>
    <name evidence="1" type="ORF">IRJ41_005649</name>
</gene>
<sequence>MEIRLSERQTAIKHRELPIAAGFPIAFSLCRASIRHIAIVKSLVFADRLFGDTGGIVLSHHRYTSEIDHWLQLLCSQFYGMDASVVDVCMCSSIDPLVVDIQQLSHSIRTQAPLISQAHRILLAGQFISPAIHRVMPNLSSDIPPPLILSQHRCFFLLYLLISSPLRPIQTLALHLLMSRSLILKKPFHTWLTNQKNFMPSNNCLNPNSYTFTLQSQTALVIHSYSITDSIKATLEAKWGPWKGATGTTGDEVHLVLIGHHYHLHKSIKVSLVQTIWPYTIGPAPPMRVRATNLLDGTTAQK</sequence>